<dbReference type="PANTHER" id="PTHR11808">
    <property type="entry name" value="TRANS-SULFURATION ENZYME FAMILY MEMBER"/>
    <property type="match status" value="1"/>
</dbReference>
<dbReference type="EMBL" id="JAAKZF010000004">
    <property type="protein sequence ID" value="NGO50619.1"/>
    <property type="molecule type" value="Genomic_DNA"/>
</dbReference>
<keyword evidence="5" id="KW-0456">Lyase</keyword>
<keyword evidence="6" id="KW-1185">Reference proteome</keyword>
<dbReference type="InterPro" id="IPR015421">
    <property type="entry name" value="PyrdxlP-dep_Trfase_major"/>
</dbReference>
<dbReference type="Gene3D" id="3.40.640.10">
    <property type="entry name" value="Type I PLP-dependent aspartate aminotransferase-like (Major domain)"/>
    <property type="match status" value="1"/>
</dbReference>
<feature type="modified residue" description="N6-(pyridoxal phosphate)lysine" evidence="3">
    <location>
        <position position="196"/>
    </location>
</feature>
<evidence type="ECO:0000313" key="6">
    <source>
        <dbReference type="Proteomes" id="UP001642900"/>
    </source>
</evidence>
<dbReference type="Pfam" id="PF01053">
    <property type="entry name" value="Cys_Met_Meta_PP"/>
    <property type="match status" value="1"/>
</dbReference>
<dbReference type="GO" id="GO:0004123">
    <property type="term" value="F:cystathionine gamma-lyase activity"/>
    <property type="evidence" value="ECO:0007669"/>
    <property type="project" value="TreeGrafter"/>
</dbReference>
<keyword evidence="2 3" id="KW-0663">Pyridoxal phosphate</keyword>
<sequence>MTDNAQARAARLIHLRRSGYSLGDPVPLPLTMAATYHSPGDAIGYNQYGRFSNPTWDAVEKVLAHLEDAPCVAFPSGMAAIASIFFGLLKAGDRVLLPSDGYHTTRGLADRFLGKLGIGVDVRPTASFLDGGFAGYSLVFVESPSNPVLDICDIAAVAHAVHAAGGILAVDNTTMTPYGQRPLDLGADIVVAADTKAPNGHSDALFGHVASRDADMVTAVMDWRETSGSIPSPFDAWLVHRGLETLEVRFDRMCGSAELIARRLKDHPAVHGLRFPGLEGDPSHNLARIQMQRFGFLISFSLASAEQADDFIAGCELIQPATSFGGMHTSAERRACRGDAVGPGFVRLAIGCEPAEELWSAIKAALDRLAA</sequence>
<comment type="similarity">
    <text evidence="4">Belongs to the trans-sulfuration enzymes family.</text>
</comment>
<dbReference type="GO" id="GO:0030170">
    <property type="term" value="F:pyridoxal phosphate binding"/>
    <property type="evidence" value="ECO:0007669"/>
    <property type="project" value="InterPro"/>
</dbReference>
<organism evidence="5 6">
    <name type="scientific">Allomesorhizobium camelthorni</name>
    <dbReference type="NCBI Taxonomy" id="475069"/>
    <lineage>
        <taxon>Bacteria</taxon>
        <taxon>Pseudomonadati</taxon>
        <taxon>Pseudomonadota</taxon>
        <taxon>Alphaproteobacteria</taxon>
        <taxon>Hyphomicrobiales</taxon>
        <taxon>Phyllobacteriaceae</taxon>
        <taxon>Allomesorhizobium</taxon>
    </lineage>
</organism>
<evidence type="ECO:0000256" key="3">
    <source>
        <dbReference type="PIRSR" id="PIRSR001434-2"/>
    </source>
</evidence>
<evidence type="ECO:0000256" key="1">
    <source>
        <dbReference type="ARBA" id="ARBA00001933"/>
    </source>
</evidence>
<reference evidence="5 6" key="1">
    <citation type="submission" date="2020-02" db="EMBL/GenBank/DDBJ databases">
        <title>Genome sequence of strain CCNWXJ40-4.</title>
        <authorList>
            <person name="Gao J."/>
            <person name="Sun J."/>
        </authorList>
    </citation>
    <scope>NUCLEOTIDE SEQUENCE [LARGE SCALE GENOMIC DNA]</scope>
    <source>
        <strain evidence="5 6">CCNWXJ 40-4</strain>
    </source>
</reference>
<protein>
    <submittedName>
        <fullName evidence="5">Cystathionine gamma-lyase</fullName>
        <ecNumber evidence="5">4.4.1.1</ecNumber>
    </submittedName>
</protein>
<dbReference type="AlphaFoldDB" id="A0A6G4W7N8"/>
<dbReference type="PIRSF" id="PIRSF001434">
    <property type="entry name" value="CGS"/>
    <property type="match status" value="1"/>
</dbReference>
<evidence type="ECO:0000313" key="5">
    <source>
        <dbReference type="EMBL" id="NGO50619.1"/>
    </source>
</evidence>
<dbReference type="NCBIfam" id="NF005758">
    <property type="entry name" value="PRK07582.1"/>
    <property type="match status" value="1"/>
</dbReference>
<comment type="caution">
    <text evidence="5">The sequence shown here is derived from an EMBL/GenBank/DDBJ whole genome shotgun (WGS) entry which is preliminary data.</text>
</comment>
<proteinExistence type="inferred from homology"/>
<gene>
    <name evidence="5" type="ORF">G6N73_05400</name>
</gene>
<accession>A0A6G4W7N8</accession>
<name>A0A6G4W7N8_9HYPH</name>
<dbReference type="SUPFAM" id="SSF53383">
    <property type="entry name" value="PLP-dependent transferases"/>
    <property type="match status" value="1"/>
</dbReference>
<dbReference type="Gene3D" id="3.90.1150.10">
    <property type="entry name" value="Aspartate Aminotransferase, domain 1"/>
    <property type="match status" value="1"/>
</dbReference>
<dbReference type="GO" id="GO:0005737">
    <property type="term" value="C:cytoplasm"/>
    <property type="evidence" value="ECO:0007669"/>
    <property type="project" value="TreeGrafter"/>
</dbReference>
<dbReference type="RefSeq" id="WP_165024445.1">
    <property type="nucleotide sequence ID" value="NZ_JAAKZF010000004.1"/>
</dbReference>
<evidence type="ECO:0000256" key="2">
    <source>
        <dbReference type="ARBA" id="ARBA00022898"/>
    </source>
</evidence>
<evidence type="ECO:0000256" key="4">
    <source>
        <dbReference type="RuleBase" id="RU362118"/>
    </source>
</evidence>
<dbReference type="InterPro" id="IPR015424">
    <property type="entry name" value="PyrdxlP-dep_Trfase"/>
</dbReference>
<dbReference type="EC" id="4.4.1.1" evidence="5"/>
<dbReference type="GO" id="GO:0019346">
    <property type="term" value="P:transsulfuration"/>
    <property type="evidence" value="ECO:0007669"/>
    <property type="project" value="InterPro"/>
</dbReference>
<dbReference type="InterPro" id="IPR015422">
    <property type="entry name" value="PyrdxlP-dep_Trfase_small"/>
</dbReference>
<dbReference type="GO" id="GO:0019343">
    <property type="term" value="P:cysteine biosynthetic process via cystathionine"/>
    <property type="evidence" value="ECO:0007669"/>
    <property type="project" value="TreeGrafter"/>
</dbReference>
<dbReference type="Proteomes" id="UP001642900">
    <property type="component" value="Unassembled WGS sequence"/>
</dbReference>
<comment type="cofactor">
    <cofactor evidence="1 4">
        <name>pyridoxal 5'-phosphate</name>
        <dbReference type="ChEBI" id="CHEBI:597326"/>
    </cofactor>
</comment>
<dbReference type="InterPro" id="IPR000277">
    <property type="entry name" value="Cys/Met-Metab_PyrdxlP-dep_enz"/>
</dbReference>
<dbReference type="PANTHER" id="PTHR11808:SF85">
    <property type="entry name" value="CYSTATHIONINE GAMMA-LYASE-RELATED"/>
    <property type="match status" value="1"/>
</dbReference>